<name>A0AAD4KK21_9EURO</name>
<dbReference type="GeneID" id="70247268"/>
<organism evidence="2 3">
    <name type="scientific">Talaromyces proteolyticus</name>
    <dbReference type="NCBI Taxonomy" id="1131652"/>
    <lineage>
        <taxon>Eukaryota</taxon>
        <taxon>Fungi</taxon>
        <taxon>Dikarya</taxon>
        <taxon>Ascomycota</taxon>
        <taxon>Pezizomycotina</taxon>
        <taxon>Eurotiomycetes</taxon>
        <taxon>Eurotiomycetidae</taxon>
        <taxon>Eurotiales</taxon>
        <taxon>Trichocomaceae</taxon>
        <taxon>Talaromyces</taxon>
        <taxon>Talaromyces sect. Bacilispori</taxon>
    </lineage>
</organism>
<comment type="caution">
    <text evidence="2">The sequence shown here is derived from an EMBL/GenBank/DDBJ whole genome shotgun (WGS) entry which is preliminary data.</text>
</comment>
<reference evidence="2" key="1">
    <citation type="submission" date="2021-12" db="EMBL/GenBank/DDBJ databases">
        <title>Convergent genome expansion in fungi linked to evolution of root-endophyte symbiosis.</title>
        <authorList>
            <consortium name="DOE Joint Genome Institute"/>
            <person name="Ke Y.-H."/>
            <person name="Bonito G."/>
            <person name="Liao H.-L."/>
            <person name="Looney B."/>
            <person name="Rojas-Flechas A."/>
            <person name="Nash J."/>
            <person name="Hameed K."/>
            <person name="Schadt C."/>
            <person name="Martin F."/>
            <person name="Crous P.W."/>
            <person name="Miettinen O."/>
            <person name="Magnuson J.K."/>
            <person name="Labbe J."/>
            <person name="Jacobson D."/>
            <person name="Doktycz M.J."/>
            <person name="Veneault-Fourrey C."/>
            <person name="Kuo A."/>
            <person name="Mondo S."/>
            <person name="Calhoun S."/>
            <person name="Riley R."/>
            <person name="Ohm R."/>
            <person name="LaButti K."/>
            <person name="Andreopoulos B."/>
            <person name="Pangilinan J."/>
            <person name="Nolan M."/>
            <person name="Tritt A."/>
            <person name="Clum A."/>
            <person name="Lipzen A."/>
            <person name="Daum C."/>
            <person name="Barry K."/>
            <person name="Grigoriev I.V."/>
            <person name="Vilgalys R."/>
        </authorList>
    </citation>
    <scope>NUCLEOTIDE SEQUENCE</scope>
    <source>
        <strain evidence="2">PMI_201</strain>
    </source>
</reference>
<evidence type="ECO:0000313" key="2">
    <source>
        <dbReference type="EMBL" id="KAH8693185.1"/>
    </source>
</evidence>
<feature type="chain" id="PRO_5042156040" description="Secreted protein" evidence="1">
    <location>
        <begin position="17"/>
        <end position="74"/>
    </location>
</feature>
<accession>A0AAD4KK21</accession>
<gene>
    <name evidence="2" type="ORF">BGW36DRAFT_386098</name>
</gene>
<feature type="signal peptide" evidence="1">
    <location>
        <begin position="1"/>
        <end position="16"/>
    </location>
</feature>
<dbReference type="Proteomes" id="UP001201262">
    <property type="component" value="Unassembled WGS sequence"/>
</dbReference>
<protein>
    <recommendedName>
        <fullName evidence="4">Secreted protein</fullName>
    </recommendedName>
</protein>
<keyword evidence="1" id="KW-0732">Signal</keyword>
<proteinExistence type="predicted"/>
<dbReference type="EMBL" id="JAJTJA010000010">
    <property type="protein sequence ID" value="KAH8693185.1"/>
    <property type="molecule type" value="Genomic_DNA"/>
</dbReference>
<evidence type="ECO:0000256" key="1">
    <source>
        <dbReference type="SAM" id="SignalP"/>
    </source>
</evidence>
<sequence length="74" mass="8281">MIRSLLCISGLYCATSCNVSCPALCVVGPVVIHLRRFHQTFIQKTSVHQNFHTPTLPTCFLVILAPFFRSQTES</sequence>
<evidence type="ECO:0008006" key="4">
    <source>
        <dbReference type="Google" id="ProtNLM"/>
    </source>
</evidence>
<dbReference type="AlphaFoldDB" id="A0AAD4KK21"/>
<keyword evidence="3" id="KW-1185">Reference proteome</keyword>
<dbReference type="RefSeq" id="XP_046069058.1">
    <property type="nucleotide sequence ID" value="XM_046216981.1"/>
</dbReference>
<evidence type="ECO:0000313" key="3">
    <source>
        <dbReference type="Proteomes" id="UP001201262"/>
    </source>
</evidence>